<keyword evidence="1" id="KW-0805">Transcription regulation</keyword>
<keyword evidence="7" id="KW-1185">Reference proteome</keyword>
<sequence length="544" mass="62431">MKREEKHHPFFHQIWIHIRQCELIASSRELQPERHVLNAHTLWFALKGRGELYIDNRPSDFVAKTAFVLAPGTVAELRGDPSRPLTVYRLSFDVFRLTERSERQLVYDKELSFPVKGKFAASGASRTTRLLRKIADFVVNDPDADPLLYQQDVRELFRLLLDNESDRLAEYAGDPIQRTLRHMQHQYASDITLQSLARIAGTHPAYYSALFKRKLGRSPIDYLTRLRINRAKELMLASPDKLRNIARLTGFGDEFYFSRRFKAYCGMAPTAYMKKRPHAPIASLSLPYTDHLLALGVEPCEVYGHGELLSERKWGDAGAYENWETSRKALLRSKPDLILCKEHIIDETRKHMGDIAPIVTIPWLLLDCFDHMREIAKLTGKETAARAWIERHEGASERARRQVARTTGKSTIAICVVAGDKLKMYGGRNIGHVFYRSLQLTPPGPIVREMAKYRAGTVFNWMPVGPEQFSECEADYLAILVQPQEQAIGRLAELQASEAWRRHPAVRDGRVLALDWNKWSGYSPYSISRQLDEAVTLLSHMHRR</sequence>
<dbReference type="InterPro" id="IPR018062">
    <property type="entry name" value="HTH_AraC-typ_CS"/>
</dbReference>
<dbReference type="PANTHER" id="PTHR43280:SF2">
    <property type="entry name" value="HTH-TYPE TRANSCRIPTIONAL REGULATOR EXSA"/>
    <property type="match status" value="1"/>
</dbReference>
<evidence type="ECO:0000313" key="7">
    <source>
        <dbReference type="Proteomes" id="UP001589619"/>
    </source>
</evidence>
<evidence type="ECO:0000256" key="3">
    <source>
        <dbReference type="ARBA" id="ARBA00023163"/>
    </source>
</evidence>
<dbReference type="PANTHER" id="PTHR43280">
    <property type="entry name" value="ARAC-FAMILY TRANSCRIPTIONAL REGULATOR"/>
    <property type="match status" value="1"/>
</dbReference>
<dbReference type="Gene3D" id="1.10.10.60">
    <property type="entry name" value="Homeodomain-like"/>
    <property type="match status" value="2"/>
</dbReference>
<proteinExistence type="predicted"/>
<evidence type="ECO:0000256" key="2">
    <source>
        <dbReference type="ARBA" id="ARBA00023125"/>
    </source>
</evidence>
<organism evidence="6 7">
    <name type="scientific">Paenibacillus hodogayensis</name>
    <dbReference type="NCBI Taxonomy" id="279208"/>
    <lineage>
        <taxon>Bacteria</taxon>
        <taxon>Bacillati</taxon>
        <taxon>Bacillota</taxon>
        <taxon>Bacilli</taxon>
        <taxon>Bacillales</taxon>
        <taxon>Paenibacillaceae</taxon>
        <taxon>Paenibacillus</taxon>
    </lineage>
</organism>
<evidence type="ECO:0000259" key="4">
    <source>
        <dbReference type="PROSITE" id="PS01124"/>
    </source>
</evidence>
<dbReference type="SUPFAM" id="SSF46689">
    <property type="entry name" value="Homeodomain-like"/>
    <property type="match status" value="2"/>
</dbReference>
<dbReference type="SUPFAM" id="SSF51215">
    <property type="entry name" value="Regulatory protein AraC"/>
    <property type="match status" value="1"/>
</dbReference>
<dbReference type="InterPro" id="IPR002491">
    <property type="entry name" value="ABC_transptr_periplasmic_BD"/>
</dbReference>
<dbReference type="InterPro" id="IPR009057">
    <property type="entry name" value="Homeodomain-like_sf"/>
</dbReference>
<dbReference type="Gene3D" id="3.40.50.1980">
    <property type="entry name" value="Nitrogenase molybdenum iron protein domain"/>
    <property type="match status" value="2"/>
</dbReference>
<dbReference type="Proteomes" id="UP001589619">
    <property type="component" value="Unassembled WGS sequence"/>
</dbReference>
<comment type="caution">
    <text evidence="6">The sequence shown here is derived from an EMBL/GenBank/DDBJ whole genome shotgun (WGS) entry which is preliminary data.</text>
</comment>
<dbReference type="Pfam" id="PF01497">
    <property type="entry name" value="Peripla_BP_2"/>
    <property type="match status" value="1"/>
</dbReference>
<evidence type="ECO:0000259" key="5">
    <source>
        <dbReference type="PROSITE" id="PS50983"/>
    </source>
</evidence>
<dbReference type="PROSITE" id="PS01124">
    <property type="entry name" value="HTH_ARAC_FAMILY_2"/>
    <property type="match status" value="1"/>
</dbReference>
<reference evidence="6 7" key="1">
    <citation type="submission" date="2024-09" db="EMBL/GenBank/DDBJ databases">
        <authorList>
            <person name="Sun Q."/>
            <person name="Mori K."/>
        </authorList>
    </citation>
    <scope>NUCLEOTIDE SEQUENCE [LARGE SCALE GENOMIC DNA]</scope>
    <source>
        <strain evidence="6 7">JCM 12520</strain>
    </source>
</reference>
<gene>
    <name evidence="6" type="ORF">ACFFNY_07700</name>
</gene>
<feature type="domain" description="HTH araC/xylS-type" evidence="4">
    <location>
        <begin position="177"/>
        <end position="275"/>
    </location>
</feature>
<dbReference type="Pfam" id="PF12833">
    <property type="entry name" value="HTH_18"/>
    <property type="match status" value="1"/>
</dbReference>
<dbReference type="SMART" id="SM00342">
    <property type="entry name" value="HTH_ARAC"/>
    <property type="match status" value="1"/>
</dbReference>
<keyword evidence="2" id="KW-0238">DNA-binding</keyword>
<dbReference type="EMBL" id="JBHMAG010000007">
    <property type="protein sequence ID" value="MFB9751449.1"/>
    <property type="molecule type" value="Genomic_DNA"/>
</dbReference>
<keyword evidence="3" id="KW-0804">Transcription</keyword>
<feature type="domain" description="Fe/B12 periplasmic-binding" evidence="5">
    <location>
        <begin position="280"/>
        <end position="542"/>
    </location>
</feature>
<name>A0ABV5VT17_9BACL</name>
<evidence type="ECO:0000313" key="6">
    <source>
        <dbReference type="EMBL" id="MFB9751449.1"/>
    </source>
</evidence>
<dbReference type="RefSeq" id="WP_344911967.1">
    <property type="nucleotide sequence ID" value="NZ_BAAAYO010000010.1"/>
</dbReference>
<dbReference type="InterPro" id="IPR018060">
    <property type="entry name" value="HTH_AraC"/>
</dbReference>
<dbReference type="SUPFAM" id="SSF53807">
    <property type="entry name" value="Helical backbone' metal receptor"/>
    <property type="match status" value="1"/>
</dbReference>
<evidence type="ECO:0000256" key="1">
    <source>
        <dbReference type="ARBA" id="ARBA00023015"/>
    </source>
</evidence>
<protein>
    <submittedName>
        <fullName evidence="6">Helix-turn-helix domain-containing protein</fullName>
    </submittedName>
</protein>
<dbReference type="PROSITE" id="PS50983">
    <property type="entry name" value="FE_B12_PBP"/>
    <property type="match status" value="1"/>
</dbReference>
<dbReference type="PROSITE" id="PS00041">
    <property type="entry name" value="HTH_ARAC_FAMILY_1"/>
    <property type="match status" value="1"/>
</dbReference>
<accession>A0ABV5VT17</accession>
<dbReference type="InterPro" id="IPR037923">
    <property type="entry name" value="HTH-like"/>
</dbReference>